<protein>
    <submittedName>
        <fullName evidence="7">Cytochrome P450 monooxygenase SirB-like protein</fullName>
    </submittedName>
</protein>
<feature type="signal peptide" evidence="6">
    <location>
        <begin position="1"/>
        <end position="16"/>
    </location>
</feature>
<evidence type="ECO:0000313" key="7">
    <source>
        <dbReference type="EMBL" id="KAK8047957.1"/>
    </source>
</evidence>
<keyword evidence="3" id="KW-0479">Metal-binding</keyword>
<evidence type="ECO:0000256" key="5">
    <source>
        <dbReference type="ARBA" id="ARBA00023004"/>
    </source>
</evidence>
<evidence type="ECO:0000256" key="1">
    <source>
        <dbReference type="ARBA" id="ARBA00001971"/>
    </source>
</evidence>
<proteinExistence type="inferred from homology"/>
<evidence type="ECO:0000313" key="8">
    <source>
        <dbReference type="Proteomes" id="UP001446871"/>
    </source>
</evidence>
<dbReference type="PANTHER" id="PTHR46206">
    <property type="entry name" value="CYTOCHROME P450"/>
    <property type="match status" value="1"/>
</dbReference>
<accession>A0ABR1TMZ1</accession>
<comment type="cofactor">
    <cofactor evidence="1">
        <name>heme</name>
        <dbReference type="ChEBI" id="CHEBI:30413"/>
    </cofactor>
</comment>
<dbReference type="EMBL" id="JAQQWM010000009">
    <property type="protein sequence ID" value="KAK8047957.1"/>
    <property type="molecule type" value="Genomic_DNA"/>
</dbReference>
<keyword evidence="6" id="KW-0732">Signal</keyword>
<dbReference type="InterPro" id="IPR001128">
    <property type="entry name" value="Cyt_P450"/>
</dbReference>
<name>A0ABR1TMZ1_9PEZI</name>
<feature type="chain" id="PRO_5046262482" evidence="6">
    <location>
        <begin position="17"/>
        <end position="571"/>
    </location>
</feature>
<evidence type="ECO:0000256" key="3">
    <source>
        <dbReference type="ARBA" id="ARBA00022723"/>
    </source>
</evidence>
<keyword evidence="4" id="KW-0560">Oxidoreductase</keyword>
<dbReference type="PANTHER" id="PTHR46206:SF7">
    <property type="entry name" value="P450, PUTATIVE (EUROFUNG)-RELATED"/>
    <property type="match status" value="1"/>
</dbReference>
<dbReference type="InterPro" id="IPR036396">
    <property type="entry name" value="Cyt_P450_sf"/>
</dbReference>
<dbReference type="CDD" id="cd11041">
    <property type="entry name" value="CYP503A1-like"/>
    <property type="match status" value="1"/>
</dbReference>
<dbReference type="Pfam" id="PF00067">
    <property type="entry name" value="p450"/>
    <property type="match status" value="1"/>
</dbReference>
<comment type="caution">
    <text evidence="7">The sequence shown here is derived from an EMBL/GenBank/DDBJ whole genome shotgun (WGS) entry which is preliminary data.</text>
</comment>
<dbReference type="SUPFAM" id="SSF48264">
    <property type="entry name" value="Cytochrome P450"/>
    <property type="match status" value="1"/>
</dbReference>
<evidence type="ECO:0000256" key="4">
    <source>
        <dbReference type="ARBA" id="ARBA00023002"/>
    </source>
</evidence>
<organism evidence="7 8">
    <name type="scientific">Apiospora saccharicola</name>
    <dbReference type="NCBI Taxonomy" id="335842"/>
    <lineage>
        <taxon>Eukaryota</taxon>
        <taxon>Fungi</taxon>
        <taxon>Dikarya</taxon>
        <taxon>Ascomycota</taxon>
        <taxon>Pezizomycotina</taxon>
        <taxon>Sordariomycetes</taxon>
        <taxon>Xylariomycetidae</taxon>
        <taxon>Amphisphaeriales</taxon>
        <taxon>Apiosporaceae</taxon>
        <taxon>Apiospora</taxon>
    </lineage>
</organism>
<comment type="similarity">
    <text evidence="2">Belongs to the cytochrome P450 family.</text>
</comment>
<evidence type="ECO:0000256" key="2">
    <source>
        <dbReference type="ARBA" id="ARBA00010617"/>
    </source>
</evidence>
<evidence type="ECO:0000256" key="6">
    <source>
        <dbReference type="SAM" id="SignalP"/>
    </source>
</evidence>
<dbReference type="Proteomes" id="UP001446871">
    <property type="component" value="Unassembled WGS sequence"/>
</dbReference>
<sequence length="571" mass="64654">MQVYTLLLEIALINLAVYLFTSKRPKDVIPTVRWWPSTFPEFLDRLTYKAAAPRLIREGYQKHKRRPFRLLKMDMDLIVIPFKYAAELRAIPSDKLDPLTASFNDNAGAHTGILLGSELHTVAIQKRLTPGLARLIPVVLDELATTWSKLVPGGDGAWVAVQPYDFILNLTSRAAARVFVGESLSRNEEFLQAVAGFSIDTFQTIDLLRALGPALGSVVGAWIPSVRRSRARLAYVQGLVGDEVVRRRRRRQSRNPAPEEEPPDDDFLQWCMDLARGEEEARPEALAQRTLGILGMAVVHTTAMATTHMLLDLTADSELRESLAVELQGLCPSGWAGVDQSTLQQMTQLDSFARECQRHNPVGEFTFRRVVRQPITLSDGYRLQPGQQIALASRNINMDPDIIGDAESFYPSRWAHHKQGTASFSHSSLTNLHFGVGRFLFHLYYMIKSIMSRIILEYDFKLASGKETRPSNILDGDKIFPDRKETMVEWELHGQYDHRHVLLLLSAQFLQQKPQSQKEPARRFSHFINLSKPGITQEVSPNEMSIHRQRVHRDTKETVLERKCGAGPVFE</sequence>
<keyword evidence="5" id="KW-0408">Iron</keyword>
<dbReference type="Gene3D" id="1.10.630.10">
    <property type="entry name" value="Cytochrome P450"/>
    <property type="match status" value="1"/>
</dbReference>
<gene>
    <name evidence="7" type="ORF">PG996_016021</name>
</gene>
<keyword evidence="8" id="KW-1185">Reference proteome</keyword>
<reference evidence="7 8" key="1">
    <citation type="submission" date="2023-01" db="EMBL/GenBank/DDBJ databases">
        <title>Analysis of 21 Apiospora genomes using comparative genomics revels a genus with tremendous synthesis potential of carbohydrate active enzymes and secondary metabolites.</title>
        <authorList>
            <person name="Sorensen T."/>
        </authorList>
    </citation>
    <scope>NUCLEOTIDE SEQUENCE [LARGE SCALE GENOMIC DNA]</scope>
    <source>
        <strain evidence="7 8">CBS 83171</strain>
    </source>
</reference>